<sequence length="245" mass="27734">MTTWRAPPKKVQYFPHSSPKLVSVPLEYFWKLLEAQLLMSQQQQPIGGSARAAVTNAQLVAGAQRAAAARSPRPALDRRVTPADGIMLAQSDMHNFLAQSHGTIFDMAMQYAESVGIQRDQVSYLVFALAAFYLVFGGAARLLCNLIGFGYPTYASVKAIRTKDTDDDTVWLIYWTCFAVLYLVDFFSEAILSFFPLYYILKACFLVYLYLPQTQGSVMFYETIVDPLVVFLDTNIDKYYYKKNQ</sequence>
<reference evidence="2 3" key="1">
    <citation type="submission" date="2022-05" db="EMBL/GenBank/DDBJ databases">
        <title>Chromosome-level reference genomes for two strains of Caenorhabditis briggsae: an improved platform for comparative genomics.</title>
        <authorList>
            <person name="Stevens L."/>
            <person name="Andersen E.C."/>
        </authorList>
    </citation>
    <scope>NUCLEOTIDE SEQUENCE [LARGE SCALE GENOMIC DNA]</scope>
    <source>
        <strain evidence="2">QX1410_ONT</strain>
        <tissue evidence="2">Whole-organism</tissue>
    </source>
</reference>
<dbReference type="PANTHER" id="PTHR12300">
    <property type="entry name" value="HVA22-LIKE PROTEINS"/>
    <property type="match status" value="1"/>
</dbReference>
<dbReference type="AlphaFoldDB" id="A0AAE9ADW0"/>
<evidence type="ECO:0000313" key="2">
    <source>
        <dbReference type="EMBL" id="ULT97698.1"/>
    </source>
</evidence>
<feature type="transmembrane region" description="Helical" evidence="1">
    <location>
        <begin position="194"/>
        <end position="211"/>
    </location>
</feature>
<dbReference type="Proteomes" id="UP000827892">
    <property type="component" value="Chromosome IV"/>
</dbReference>
<gene>
    <name evidence="2" type="ORF">L3Y34_005493</name>
</gene>
<dbReference type="GO" id="GO:0016020">
    <property type="term" value="C:membrane"/>
    <property type="evidence" value="ECO:0007669"/>
    <property type="project" value="UniProtKB-SubCell"/>
</dbReference>
<keyword evidence="1" id="KW-1133">Transmembrane helix</keyword>
<organism evidence="2 3">
    <name type="scientific">Caenorhabditis briggsae</name>
    <dbReference type="NCBI Taxonomy" id="6238"/>
    <lineage>
        <taxon>Eukaryota</taxon>
        <taxon>Metazoa</taxon>
        <taxon>Ecdysozoa</taxon>
        <taxon>Nematoda</taxon>
        <taxon>Chromadorea</taxon>
        <taxon>Rhabditida</taxon>
        <taxon>Rhabditina</taxon>
        <taxon>Rhabditomorpha</taxon>
        <taxon>Rhabditoidea</taxon>
        <taxon>Rhabditidae</taxon>
        <taxon>Peloderinae</taxon>
        <taxon>Caenorhabditis</taxon>
    </lineage>
</organism>
<proteinExistence type="inferred from homology"/>
<feature type="transmembrane region" description="Helical" evidence="1">
    <location>
        <begin position="124"/>
        <end position="149"/>
    </location>
</feature>
<dbReference type="PANTHER" id="PTHR12300:SF185">
    <property type="entry name" value="RECEPTOR EXPRESSION-ENHANCING PROTEIN"/>
    <property type="match status" value="1"/>
</dbReference>
<keyword evidence="1" id="KW-0812">Transmembrane</keyword>
<name>A0AAE9ADW0_CAEBR</name>
<protein>
    <recommendedName>
        <fullName evidence="1">Receptor expression-enhancing protein</fullName>
    </recommendedName>
</protein>
<feature type="transmembrane region" description="Helical" evidence="1">
    <location>
        <begin position="169"/>
        <end position="187"/>
    </location>
</feature>
<accession>A0AAE9ADW0</accession>
<evidence type="ECO:0000256" key="1">
    <source>
        <dbReference type="RuleBase" id="RU362006"/>
    </source>
</evidence>
<dbReference type="EMBL" id="CP090894">
    <property type="protein sequence ID" value="ULT97698.1"/>
    <property type="molecule type" value="Genomic_DNA"/>
</dbReference>
<comment type="similarity">
    <text evidence="1">Belongs to the DP1 family.</text>
</comment>
<keyword evidence="1" id="KW-0472">Membrane</keyword>
<evidence type="ECO:0000313" key="3">
    <source>
        <dbReference type="Proteomes" id="UP000827892"/>
    </source>
</evidence>
<comment type="subcellular location">
    <subcellularLocation>
        <location evidence="1">Membrane</location>
        <topology evidence="1">Multi-pass membrane protein</topology>
    </subcellularLocation>
</comment>
<dbReference type="InterPro" id="IPR004345">
    <property type="entry name" value="TB2_DP1_HVA22"/>
</dbReference>
<dbReference type="Pfam" id="PF03134">
    <property type="entry name" value="TB2_DP1_HVA22"/>
    <property type="match status" value="1"/>
</dbReference>